<dbReference type="RefSeq" id="WP_097602478.1">
    <property type="nucleotide sequence ID" value="NZ_CP064935.1"/>
</dbReference>
<protein>
    <submittedName>
        <fullName evidence="1">Alpha/beta hydrolase</fullName>
    </submittedName>
</protein>
<dbReference type="AlphaFoldDB" id="A0A7X6IXC5"/>
<dbReference type="Gene3D" id="3.40.50.1820">
    <property type="entry name" value="alpha/beta hydrolase"/>
    <property type="match status" value="1"/>
</dbReference>
<dbReference type="PRINTS" id="PR00111">
    <property type="entry name" value="ABHYDROLASE"/>
</dbReference>
<dbReference type="PANTHER" id="PTHR43798">
    <property type="entry name" value="MONOACYLGLYCEROL LIPASE"/>
    <property type="match status" value="1"/>
</dbReference>
<evidence type="ECO:0000313" key="2">
    <source>
        <dbReference type="Proteomes" id="UP000540266"/>
    </source>
</evidence>
<name>A0A7X6IXC5_9HYPH</name>
<geneLocation type="plasmid" evidence="1 2">
    <name>pBS3d</name>
</geneLocation>
<reference evidence="1 2" key="1">
    <citation type="submission" date="2020-11" db="EMBL/GenBank/DDBJ databases">
        <title>Indigenous Rhizobia Nodulating Common beans in Western Kenya.</title>
        <authorList>
            <person name="Wekesa C.S."/>
            <person name="Oelmueller R."/>
            <person name="Furch A.C."/>
        </authorList>
    </citation>
    <scope>NUCLEOTIDE SEQUENCE [LARGE SCALE GENOMIC DNA]</scope>
    <source>
        <strain evidence="2">BS3</strain>
        <plasmid evidence="1 2">pBS3d</plasmid>
    </source>
</reference>
<proteinExistence type="predicted"/>
<dbReference type="InterPro" id="IPR029058">
    <property type="entry name" value="AB_hydrolase_fold"/>
</dbReference>
<dbReference type="SUPFAM" id="SSF53474">
    <property type="entry name" value="alpha/beta-Hydrolases"/>
    <property type="match status" value="1"/>
</dbReference>
<gene>
    <name evidence="1" type="ORF">HER27_029775</name>
</gene>
<dbReference type="Proteomes" id="UP000540266">
    <property type="component" value="Plasmid pBS3d"/>
</dbReference>
<dbReference type="InterPro" id="IPR050266">
    <property type="entry name" value="AB_hydrolase_sf"/>
</dbReference>
<sequence>MFEGFCLETVDVGLGSLRVRIGGEGPAVLLLHGHPRTHLTWSKVADLLSPDYTVVCPDLPGFGRSYQPVDAADSKNSSKRAKAEALVELMRRLEHENFVVVGHDRGSLTAFRMAMDHPDRVRKLVIADGIPVIEHLERADWQFARDWYHWFFFAQPAKPERAILADPLAWYDKLSPGLMGRLAYDDLIEVIHDPHVIHGMIEDYRAGLSVDHLHDRADRDAGRKVTCPMLCLWSLRDDMEQIYGDPVAIWRNWADDVRGFGIDSGHHVAEENPETLSAAIREFLEADGA</sequence>
<dbReference type="InterPro" id="IPR000073">
    <property type="entry name" value="AB_hydrolase_1"/>
</dbReference>
<organism evidence="1 2">
    <name type="scientific">Rhizobium phaseoli</name>
    <dbReference type="NCBI Taxonomy" id="396"/>
    <lineage>
        <taxon>Bacteria</taxon>
        <taxon>Pseudomonadati</taxon>
        <taxon>Pseudomonadota</taxon>
        <taxon>Alphaproteobacteria</taxon>
        <taxon>Hyphomicrobiales</taxon>
        <taxon>Rhizobiaceae</taxon>
        <taxon>Rhizobium/Agrobacterium group</taxon>
        <taxon>Rhizobium</taxon>
    </lineage>
</organism>
<keyword evidence="1" id="KW-0378">Hydrolase</keyword>
<dbReference type="EMBL" id="CP064935">
    <property type="protein sequence ID" value="QPK13150.1"/>
    <property type="molecule type" value="Genomic_DNA"/>
</dbReference>
<dbReference type="GO" id="GO:0016787">
    <property type="term" value="F:hydrolase activity"/>
    <property type="evidence" value="ECO:0007669"/>
    <property type="project" value="UniProtKB-KW"/>
</dbReference>
<keyword evidence="1" id="KW-0614">Plasmid</keyword>
<evidence type="ECO:0000313" key="1">
    <source>
        <dbReference type="EMBL" id="QPK13150.1"/>
    </source>
</evidence>
<accession>A0A7X6IXC5</accession>
<dbReference type="Pfam" id="PF00561">
    <property type="entry name" value="Abhydrolase_1"/>
    <property type="match status" value="1"/>
</dbReference>